<evidence type="ECO:0000313" key="12">
    <source>
        <dbReference type="EMBL" id="OXZ36828.1"/>
    </source>
</evidence>
<dbReference type="PROSITE" id="PS50929">
    <property type="entry name" value="ABC_TM1F"/>
    <property type="match status" value="1"/>
</dbReference>
<keyword evidence="2" id="KW-0813">Transport</keyword>
<feature type="transmembrane region" description="Helical" evidence="9">
    <location>
        <begin position="162"/>
        <end position="179"/>
    </location>
</feature>
<dbReference type="SUPFAM" id="SSF52540">
    <property type="entry name" value="P-loop containing nucleoside triphosphate hydrolases"/>
    <property type="match status" value="1"/>
</dbReference>
<evidence type="ECO:0000313" key="13">
    <source>
        <dbReference type="Proteomes" id="UP000215361"/>
    </source>
</evidence>
<dbReference type="PANTHER" id="PTHR24221">
    <property type="entry name" value="ATP-BINDING CASSETTE SUB-FAMILY B"/>
    <property type="match status" value="1"/>
</dbReference>
<dbReference type="AlphaFoldDB" id="A0A233VWN9"/>
<dbReference type="SMART" id="SM00382">
    <property type="entry name" value="AAA"/>
    <property type="match status" value="1"/>
</dbReference>
<dbReference type="PROSITE" id="PS50893">
    <property type="entry name" value="ABC_TRANSPORTER_2"/>
    <property type="match status" value="1"/>
</dbReference>
<dbReference type="FunFam" id="3.40.50.300:FF:000221">
    <property type="entry name" value="Multidrug ABC transporter ATP-binding protein"/>
    <property type="match status" value="1"/>
</dbReference>
<dbReference type="Gene3D" id="3.40.50.300">
    <property type="entry name" value="P-loop containing nucleotide triphosphate hydrolases"/>
    <property type="match status" value="1"/>
</dbReference>
<protein>
    <submittedName>
        <fullName evidence="12">ABC transporter permease</fullName>
    </submittedName>
</protein>
<keyword evidence="7 9" id="KW-1133">Transmembrane helix</keyword>
<dbReference type="GO" id="GO:0016887">
    <property type="term" value="F:ATP hydrolysis activity"/>
    <property type="evidence" value="ECO:0007669"/>
    <property type="project" value="InterPro"/>
</dbReference>
<organism evidence="12 13">
    <name type="scientific">Finegoldia magna</name>
    <name type="common">Peptostreptococcus magnus</name>
    <dbReference type="NCBI Taxonomy" id="1260"/>
    <lineage>
        <taxon>Bacteria</taxon>
        <taxon>Bacillati</taxon>
        <taxon>Bacillota</taxon>
        <taxon>Tissierellia</taxon>
        <taxon>Tissierellales</taxon>
        <taxon>Peptoniphilaceae</taxon>
        <taxon>Finegoldia</taxon>
    </lineage>
</organism>
<dbReference type="InterPro" id="IPR003439">
    <property type="entry name" value="ABC_transporter-like_ATP-bd"/>
</dbReference>
<dbReference type="RefSeq" id="WP_094202950.1">
    <property type="nucleotide sequence ID" value="NZ_NDYI01000023.1"/>
</dbReference>
<dbReference type="InterPro" id="IPR017871">
    <property type="entry name" value="ABC_transporter-like_CS"/>
</dbReference>
<dbReference type="GO" id="GO:0034040">
    <property type="term" value="F:ATPase-coupled lipid transmembrane transporter activity"/>
    <property type="evidence" value="ECO:0007669"/>
    <property type="project" value="TreeGrafter"/>
</dbReference>
<keyword evidence="6" id="KW-0067">ATP-binding</keyword>
<reference evidence="13" key="1">
    <citation type="submission" date="2017-04" db="EMBL/GenBank/DDBJ databases">
        <title>Finegoldia magna isolated from orthopedic joint implant-associated infections.</title>
        <authorList>
            <person name="Bjorklund S."/>
            <person name="Bruggemann H."/>
            <person name="Jensen A."/>
            <person name="Hellmark B."/>
            <person name="Soderquist B."/>
        </authorList>
    </citation>
    <scope>NUCLEOTIDE SEQUENCE [LARGE SCALE GENOMIC DNA]</scope>
    <source>
        <strain evidence="13">08T492</strain>
    </source>
</reference>
<feature type="domain" description="ABC transmembrane type-1" evidence="11">
    <location>
        <begin position="22"/>
        <end position="302"/>
    </location>
</feature>
<evidence type="ECO:0000259" key="11">
    <source>
        <dbReference type="PROSITE" id="PS50929"/>
    </source>
</evidence>
<dbReference type="PANTHER" id="PTHR24221:SF397">
    <property type="entry name" value="ABC TRANSPORTER, ATP-BINDING TRANSMEMBRANE PROTEIN"/>
    <property type="match status" value="1"/>
</dbReference>
<evidence type="ECO:0000256" key="9">
    <source>
        <dbReference type="SAM" id="Phobius"/>
    </source>
</evidence>
<dbReference type="Gene3D" id="1.20.1560.10">
    <property type="entry name" value="ABC transporter type 1, transmembrane domain"/>
    <property type="match status" value="1"/>
</dbReference>
<dbReference type="InterPro" id="IPR036640">
    <property type="entry name" value="ABC1_TM_sf"/>
</dbReference>
<dbReference type="GO" id="GO:0005524">
    <property type="term" value="F:ATP binding"/>
    <property type="evidence" value="ECO:0007669"/>
    <property type="project" value="UniProtKB-KW"/>
</dbReference>
<proteinExistence type="predicted"/>
<feature type="transmembrane region" description="Helical" evidence="9">
    <location>
        <begin position="134"/>
        <end position="156"/>
    </location>
</feature>
<dbReference type="InterPro" id="IPR003593">
    <property type="entry name" value="AAA+_ATPase"/>
</dbReference>
<name>A0A233VWN9_FINMA</name>
<feature type="transmembrane region" description="Helical" evidence="9">
    <location>
        <begin position="20"/>
        <end position="44"/>
    </location>
</feature>
<comment type="subcellular location">
    <subcellularLocation>
        <location evidence="1">Cell membrane</location>
        <topology evidence="1">Multi-pass membrane protein</topology>
    </subcellularLocation>
</comment>
<feature type="transmembrane region" description="Helical" evidence="9">
    <location>
        <begin position="276"/>
        <end position="303"/>
    </location>
</feature>
<keyword evidence="5" id="KW-0547">Nucleotide-binding</keyword>
<evidence type="ECO:0000256" key="1">
    <source>
        <dbReference type="ARBA" id="ARBA00004651"/>
    </source>
</evidence>
<dbReference type="GO" id="GO:0005886">
    <property type="term" value="C:plasma membrane"/>
    <property type="evidence" value="ECO:0007669"/>
    <property type="project" value="UniProtKB-SubCell"/>
</dbReference>
<evidence type="ECO:0000256" key="8">
    <source>
        <dbReference type="ARBA" id="ARBA00023136"/>
    </source>
</evidence>
<dbReference type="PROSITE" id="PS00211">
    <property type="entry name" value="ABC_TRANSPORTER_1"/>
    <property type="match status" value="1"/>
</dbReference>
<dbReference type="SUPFAM" id="SSF90123">
    <property type="entry name" value="ABC transporter transmembrane region"/>
    <property type="match status" value="1"/>
</dbReference>
<feature type="transmembrane region" description="Helical" evidence="9">
    <location>
        <begin position="56"/>
        <end position="77"/>
    </location>
</feature>
<evidence type="ECO:0000259" key="10">
    <source>
        <dbReference type="PROSITE" id="PS50893"/>
    </source>
</evidence>
<dbReference type="EMBL" id="NDYI01000023">
    <property type="protein sequence ID" value="OXZ36828.1"/>
    <property type="molecule type" value="Genomic_DNA"/>
</dbReference>
<dbReference type="Pfam" id="PF00664">
    <property type="entry name" value="ABC_membrane"/>
    <property type="match status" value="1"/>
</dbReference>
<evidence type="ECO:0000256" key="5">
    <source>
        <dbReference type="ARBA" id="ARBA00022741"/>
    </source>
</evidence>
<evidence type="ECO:0000256" key="6">
    <source>
        <dbReference type="ARBA" id="ARBA00022840"/>
    </source>
</evidence>
<dbReference type="GO" id="GO:0140359">
    <property type="term" value="F:ABC-type transporter activity"/>
    <property type="evidence" value="ECO:0007669"/>
    <property type="project" value="InterPro"/>
</dbReference>
<dbReference type="InterPro" id="IPR039421">
    <property type="entry name" value="Type_1_exporter"/>
</dbReference>
<keyword evidence="4 9" id="KW-0812">Transmembrane</keyword>
<comment type="caution">
    <text evidence="12">The sequence shown here is derived from an EMBL/GenBank/DDBJ whole genome shotgun (WGS) entry which is preliminary data.</text>
</comment>
<accession>A0A233VWN9</accession>
<evidence type="ECO:0000256" key="4">
    <source>
        <dbReference type="ARBA" id="ARBA00022692"/>
    </source>
</evidence>
<keyword evidence="3" id="KW-1003">Cell membrane</keyword>
<feature type="domain" description="ABC transporter" evidence="10">
    <location>
        <begin position="333"/>
        <end position="566"/>
    </location>
</feature>
<dbReference type="Proteomes" id="UP000215361">
    <property type="component" value="Unassembled WGS sequence"/>
</dbReference>
<dbReference type="InterPro" id="IPR011527">
    <property type="entry name" value="ABC1_TM_dom"/>
</dbReference>
<dbReference type="InterPro" id="IPR027417">
    <property type="entry name" value="P-loop_NTPase"/>
</dbReference>
<sequence length="576" mass="63745">MFEALKSVWNFSEKRKGSLVKILILSFIEGIFVMLKMIAIILAVNALFNSNLMDNYIYKVMILGIVCIIGVFGLGYFTQLGSVSVGFEMAKDKRLYFGSLFKKLYLGFFCKNSVGNINSTLTTSISTVEQVAPIILIHVIGGILSAISIVLGFAYYEWQVSVVIFAGILTYLFVVNYQMKISRREAPKRQLAQTKLTESAIEFIQGISVIKAFGMGEKDERVKKDIDGSCVNNINLSEKSIPSSIGAGLTIQLFEIMIISYAFFMWNCGVISPQKAINLLIMSFVIFQSVSQAGSILSMIGLLDSSLKDISSMENAEEIKVLSPIQNIKSNEIEFKNVSFSYGKGEVLKGISVALKPNTLTAIIGPSGSGKTTFCKLIPRFYDVSEGEILIGGAKITNISTEELMKNISMVFQNVYLFEDTIMNNIRLAKPNASDEDVISAAKKARCHDFIKSLQKGYETKIGEAGSTLSGGEKQRIAIARAILKDAPIVILDEFTSALDVDNERHILQAIDNLVQNKTVIMIAHRLETVRKADNIIVLDKGKIAQEGTHNELITQDGIYKSFISIRERANKWSFK</sequence>
<keyword evidence="8 9" id="KW-0472">Membrane</keyword>
<evidence type="ECO:0000256" key="7">
    <source>
        <dbReference type="ARBA" id="ARBA00022989"/>
    </source>
</evidence>
<dbReference type="Pfam" id="PF00005">
    <property type="entry name" value="ABC_tran"/>
    <property type="match status" value="1"/>
</dbReference>
<gene>
    <name evidence="12" type="ORF">B9N56_07720</name>
</gene>
<evidence type="ECO:0000256" key="3">
    <source>
        <dbReference type="ARBA" id="ARBA00022475"/>
    </source>
</evidence>
<evidence type="ECO:0000256" key="2">
    <source>
        <dbReference type="ARBA" id="ARBA00022448"/>
    </source>
</evidence>
<feature type="transmembrane region" description="Helical" evidence="9">
    <location>
        <begin position="245"/>
        <end position="264"/>
    </location>
</feature>